<accession>A0AAV6M1F1</accession>
<gene>
    <name evidence="1" type="ORF">SDJN03_27400</name>
</gene>
<evidence type="ECO:0000313" key="1">
    <source>
        <dbReference type="EMBL" id="KAG6573513.1"/>
    </source>
</evidence>
<name>A0AAV6M1F1_9ROSI</name>
<dbReference type="AlphaFoldDB" id="A0AAV6M1F1"/>
<keyword evidence="2" id="KW-1185">Reference proteome</keyword>
<protein>
    <submittedName>
        <fullName evidence="1">Uncharacterized protein</fullName>
    </submittedName>
</protein>
<dbReference type="Proteomes" id="UP000685013">
    <property type="component" value="Chromosome 18"/>
</dbReference>
<feature type="non-terminal residue" evidence="1">
    <location>
        <position position="1"/>
    </location>
</feature>
<proteinExistence type="predicted"/>
<comment type="caution">
    <text evidence="1">The sequence shown here is derived from an EMBL/GenBank/DDBJ whole genome shotgun (WGS) entry which is preliminary data.</text>
</comment>
<evidence type="ECO:0000313" key="2">
    <source>
        <dbReference type="Proteomes" id="UP000685013"/>
    </source>
</evidence>
<sequence>MRSKPRGPCLNLSPYNQPSLTRLLTLLNAPPRSKLSFLHTTDSQSKPPSLYLNLATCNHTVAAALWACLLGLPLTSALAACPLPSPSFGEYDFHNTGSSDSYSIAMLYSFDSEGVVETLRESRCEVSGESPFSLGNLLDSELVPTAATHEILIVFLPVLLATGGRQDRRRSNFRRDARFRLRYG</sequence>
<reference evidence="1 2" key="1">
    <citation type="journal article" date="2021" name="Hortic Res">
        <title>The domestication of Cucurbita argyrosperma as revealed by the genome of its wild relative.</title>
        <authorList>
            <person name="Barrera-Redondo J."/>
            <person name="Sanchez-de la Vega G."/>
            <person name="Aguirre-Liguori J.A."/>
            <person name="Castellanos-Morales G."/>
            <person name="Gutierrez-Guerrero Y.T."/>
            <person name="Aguirre-Dugua X."/>
            <person name="Aguirre-Planter E."/>
            <person name="Tenaillon M.I."/>
            <person name="Lira-Saade R."/>
            <person name="Eguiarte L.E."/>
        </authorList>
    </citation>
    <scope>NUCLEOTIDE SEQUENCE [LARGE SCALE GENOMIC DNA]</scope>
    <source>
        <strain evidence="1">JBR-2021</strain>
    </source>
</reference>
<organism evidence="1 2">
    <name type="scientific">Cucurbita argyrosperma subsp. sororia</name>
    <dbReference type="NCBI Taxonomy" id="37648"/>
    <lineage>
        <taxon>Eukaryota</taxon>
        <taxon>Viridiplantae</taxon>
        <taxon>Streptophyta</taxon>
        <taxon>Embryophyta</taxon>
        <taxon>Tracheophyta</taxon>
        <taxon>Spermatophyta</taxon>
        <taxon>Magnoliopsida</taxon>
        <taxon>eudicotyledons</taxon>
        <taxon>Gunneridae</taxon>
        <taxon>Pentapetalae</taxon>
        <taxon>rosids</taxon>
        <taxon>fabids</taxon>
        <taxon>Cucurbitales</taxon>
        <taxon>Cucurbitaceae</taxon>
        <taxon>Cucurbiteae</taxon>
        <taxon>Cucurbita</taxon>
    </lineage>
</organism>
<dbReference type="EMBL" id="JAGKQH010000018">
    <property type="protein sequence ID" value="KAG6573513.1"/>
    <property type="molecule type" value="Genomic_DNA"/>
</dbReference>